<evidence type="ECO:0000256" key="2">
    <source>
        <dbReference type="ARBA" id="ARBA00022723"/>
    </source>
</evidence>
<protein>
    <submittedName>
        <fullName evidence="5">Aldolase/citrate lyase family protein</fullName>
    </submittedName>
</protein>
<reference evidence="6" key="1">
    <citation type="submission" date="2023-05" db="EMBL/GenBank/DDBJ databases">
        <title>Sedimentitalea sp. nov. JM2-8.</title>
        <authorList>
            <person name="Huang J."/>
        </authorList>
    </citation>
    <scope>NUCLEOTIDE SEQUENCE [LARGE SCALE GENOMIC DNA]</scope>
    <source>
        <strain evidence="6">KHS03</strain>
    </source>
</reference>
<dbReference type="Proteomes" id="UP001255416">
    <property type="component" value="Unassembled WGS sequence"/>
</dbReference>
<name>A0ABU3VCD3_9RHOB</name>
<keyword evidence="3 5" id="KW-0456">Lyase</keyword>
<proteinExistence type="inferred from homology"/>
<dbReference type="Gene3D" id="3.20.20.60">
    <property type="entry name" value="Phosphoenolpyruvate-binding domains"/>
    <property type="match status" value="1"/>
</dbReference>
<dbReference type="Pfam" id="PF03328">
    <property type="entry name" value="HpcH_HpaI"/>
    <property type="match status" value="1"/>
</dbReference>
<evidence type="ECO:0000313" key="5">
    <source>
        <dbReference type="EMBL" id="MDU9003685.1"/>
    </source>
</evidence>
<comment type="caution">
    <text evidence="5">The sequence shown here is derived from an EMBL/GenBank/DDBJ whole genome shotgun (WGS) entry which is preliminary data.</text>
</comment>
<dbReference type="InterPro" id="IPR005000">
    <property type="entry name" value="Aldolase/citrate-lyase_domain"/>
</dbReference>
<evidence type="ECO:0000256" key="1">
    <source>
        <dbReference type="ARBA" id="ARBA00005568"/>
    </source>
</evidence>
<dbReference type="PANTHER" id="PTHR30502:SF0">
    <property type="entry name" value="PHOSPHOENOLPYRUVATE CARBOXYLASE FAMILY PROTEIN"/>
    <property type="match status" value="1"/>
</dbReference>
<dbReference type="SUPFAM" id="SSF51621">
    <property type="entry name" value="Phosphoenolpyruvate/pyruvate domain"/>
    <property type="match status" value="1"/>
</dbReference>
<accession>A0ABU3VCD3</accession>
<sequence>MTSLKAKLANTDAHLSGVVCTIPSATVTQAIAASGADYVVIDMEHGALDHGSVHAMIAATQGSGCAPLVRVAENNEAQVKRMLDLGAEGIVFPLIPTAADAERAVASLRYPPNGTRGFGPSIAQSRWQSSLPTYQKEVEEALICCLLIETAEAVENAAEIMSVPGIDVVVPAPFDLSTAMGVSGQFQHPDFLNALITVEDAAKAAGVPLIGNAAPTREDCIAMLERGYVALTGFDILWLRQNRRACRLVRHLTAPTHPVVF</sequence>
<organism evidence="5 6">
    <name type="scientific">Sedimentitalea todarodis</name>
    <dbReference type="NCBI Taxonomy" id="1631240"/>
    <lineage>
        <taxon>Bacteria</taxon>
        <taxon>Pseudomonadati</taxon>
        <taxon>Pseudomonadota</taxon>
        <taxon>Alphaproteobacteria</taxon>
        <taxon>Rhodobacterales</taxon>
        <taxon>Paracoccaceae</taxon>
        <taxon>Sedimentitalea</taxon>
    </lineage>
</organism>
<dbReference type="InterPro" id="IPR040442">
    <property type="entry name" value="Pyrv_kinase-like_dom_sf"/>
</dbReference>
<evidence type="ECO:0000313" key="6">
    <source>
        <dbReference type="Proteomes" id="UP001255416"/>
    </source>
</evidence>
<keyword evidence="6" id="KW-1185">Reference proteome</keyword>
<keyword evidence="2" id="KW-0479">Metal-binding</keyword>
<evidence type="ECO:0000256" key="3">
    <source>
        <dbReference type="ARBA" id="ARBA00023239"/>
    </source>
</evidence>
<dbReference type="RefSeq" id="WP_316774770.1">
    <property type="nucleotide sequence ID" value="NZ_JASMWN010000004.1"/>
</dbReference>
<gene>
    <name evidence="5" type="ORF">QO231_07440</name>
</gene>
<dbReference type="InterPro" id="IPR015813">
    <property type="entry name" value="Pyrv/PenolPyrv_kinase-like_dom"/>
</dbReference>
<dbReference type="EMBL" id="JASMWN010000004">
    <property type="protein sequence ID" value="MDU9003685.1"/>
    <property type="molecule type" value="Genomic_DNA"/>
</dbReference>
<comment type="similarity">
    <text evidence="1">Belongs to the HpcH/HpaI aldolase family.</text>
</comment>
<dbReference type="InterPro" id="IPR050251">
    <property type="entry name" value="HpcH-HpaI_aldolase"/>
</dbReference>
<dbReference type="GO" id="GO:0016829">
    <property type="term" value="F:lyase activity"/>
    <property type="evidence" value="ECO:0007669"/>
    <property type="project" value="UniProtKB-KW"/>
</dbReference>
<dbReference type="PANTHER" id="PTHR30502">
    <property type="entry name" value="2-KETO-3-DEOXY-L-RHAMNONATE ALDOLASE"/>
    <property type="match status" value="1"/>
</dbReference>
<evidence type="ECO:0000259" key="4">
    <source>
        <dbReference type="Pfam" id="PF03328"/>
    </source>
</evidence>
<feature type="domain" description="HpcH/HpaI aldolase/citrate lyase" evidence="4">
    <location>
        <begin position="25"/>
        <end position="229"/>
    </location>
</feature>